<evidence type="ECO:0000256" key="1">
    <source>
        <dbReference type="SAM" id="MobiDB-lite"/>
    </source>
</evidence>
<feature type="compositionally biased region" description="Low complexity" evidence="1">
    <location>
        <begin position="42"/>
        <end position="54"/>
    </location>
</feature>
<comment type="caution">
    <text evidence="3">The sequence shown here is derived from an EMBL/GenBank/DDBJ whole genome shotgun (WGS) entry which is preliminary data.</text>
</comment>
<evidence type="ECO:0000259" key="2">
    <source>
        <dbReference type="Pfam" id="PF23953"/>
    </source>
</evidence>
<dbReference type="Gene3D" id="1.25.40.470">
    <property type="match status" value="1"/>
</dbReference>
<dbReference type="PANTHER" id="PTHR46481:SF11">
    <property type="entry name" value="ZINC FINGER BED DOMAIN-CONTAINING PROTEIN RICESLEEPER 2-LIKE"/>
    <property type="match status" value="1"/>
</dbReference>
<dbReference type="Pfam" id="PF23953">
    <property type="entry name" value="TPR_COPA_B"/>
    <property type="match status" value="1"/>
</dbReference>
<name>A0A8J5H5H7_ZINOF</name>
<protein>
    <recommendedName>
        <fullName evidence="2">COPA/B TPR domain-containing protein</fullName>
    </recommendedName>
</protein>
<dbReference type="AlphaFoldDB" id="A0A8J5H5H7"/>
<sequence>MNPVDPTIENQVSLSNVNHEVPQIFEVNNEVPQDQPNMTSVTADASPSTDASPSAIGTKKLTYDVWNHFRRKKINGMDKAICNYCRIALTTNMWTASNQRKGFLALTAHFIDDNWTLQSRILRFAYVHSPHTSEVLANVIVKSMMDWNIDRNISTITIDNCSTNDSLINNVLHKLDHSTLMLGGSLFHMRCATHILNLVVQDSLDVIAPSLEMDEECLSQDMDLSGLLLLYLSPGDAEGIIKLASLAKEQGNNNIAFLCLLMLTDYIVGVAETLRGLRWCLGLKVETVTAQSATVGTTAVVLVVAATNRHCSV</sequence>
<evidence type="ECO:0000313" key="3">
    <source>
        <dbReference type="EMBL" id="KAG6516449.1"/>
    </source>
</evidence>
<accession>A0A8J5H5H7</accession>
<dbReference type="InterPro" id="IPR056176">
    <property type="entry name" value="TPR_COPA_B"/>
</dbReference>
<organism evidence="3 4">
    <name type="scientific">Zingiber officinale</name>
    <name type="common">Ginger</name>
    <name type="synonym">Amomum zingiber</name>
    <dbReference type="NCBI Taxonomy" id="94328"/>
    <lineage>
        <taxon>Eukaryota</taxon>
        <taxon>Viridiplantae</taxon>
        <taxon>Streptophyta</taxon>
        <taxon>Embryophyta</taxon>
        <taxon>Tracheophyta</taxon>
        <taxon>Spermatophyta</taxon>
        <taxon>Magnoliopsida</taxon>
        <taxon>Liliopsida</taxon>
        <taxon>Zingiberales</taxon>
        <taxon>Zingiberaceae</taxon>
        <taxon>Zingiber</taxon>
    </lineage>
</organism>
<dbReference type="PANTHER" id="PTHR46481">
    <property type="entry name" value="ZINC FINGER BED DOMAIN-CONTAINING PROTEIN 4"/>
    <property type="match status" value="1"/>
</dbReference>
<proteinExistence type="predicted"/>
<dbReference type="InterPro" id="IPR012337">
    <property type="entry name" value="RNaseH-like_sf"/>
</dbReference>
<dbReference type="Proteomes" id="UP000734854">
    <property type="component" value="Unassembled WGS sequence"/>
</dbReference>
<dbReference type="InterPro" id="IPR052035">
    <property type="entry name" value="ZnF_BED_domain_contain"/>
</dbReference>
<dbReference type="SUPFAM" id="SSF53098">
    <property type="entry name" value="Ribonuclease H-like"/>
    <property type="match status" value="1"/>
</dbReference>
<feature type="region of interest" description="Disordered" evidence="1">
    <location>
        <begin position="32"/>
        <end position="54"/>
    </location>
</feature>
<feature type="compositionally biased region" description="Polar residues" evidence="1">
    <location>
        <begin position="32"/>
        <end position="41"/>
    </location>
</feature>
<dbReference type="EMBL" id="JACMSC010000007">
    <property type="protein sequence ID" value="KAG6516449.1"/>
    <property type="molecule type" value="Genomic_DNA"/>
</dbReference>
<gene>
    <name evidence="3" type="ORF">ZIOFF_026914</name>
</gene>
<feature type="domain" description="COPA/B TPR" evidence="2">
    <location>
        <begin position="210"/>
        <end position="265"/>
    </location>
</feature>
<reference evidence="3 4" key="1">
    <citation type="submission" date="2020-08" db="EMBL/GenBank/DDBJ databases">
        <title>Plant Genome Project.</title>
        <authorList>
            <person name="Zhang R.-G."/>
        </authorList>
    </citation>
    <scope>NUCLEOTIDE SEQUENCE [LARGE SCALE GENOMIC DNA]</scope>
    <source>
        <tissue evidence="3">Rhizome</tissue>
    </source>
</reference>
<evidence type="ECO:0000313" key="4">
    <source>
        <dbReference type="Proteomes" id="UP000734854"/>
    </source>
</evidence>
<keyword evidence="4" id="KW-1185">Reference proteome</keyword>